<gene>
    <name evidence="1" type="ORF">ACFSTE_08820</name>
</gene>
<evidence type="ECO:0000313" key="1">
    <source>
        <dbReference type="EMBL" id="MFD2590930.1"/>
    </source>
</evidence>
<dbReference type="SUPFAM" id="SSF53756">
    <property type="entry name" value="UDP-Glycosyltransferase/glycogen phosphorylase"/>
    <property type="match status" value="1"/>
</dbReference>
<proteinExistence type="predicted"/>
<accession>A0ABW5N5M8</accession>
<reference evidence="2" key="1">
    <citation type="journal article" date="2019" name="Int. J. Syst. Evol. Microbiol.">
        <title>The Global Catalogue of Microorganisms (GCM) 10K type strain sequencing project: providing services to taxonomists for standard genome sequencing and annotation.</title>
        <authorList>
            <consortium name="The Broad Institute Genomics Platform"/>
            <consortium name="The Broad Institute Genome Sequencing Center for Infectious Disease"/>
            <person name="Wu L."/>
            <person name="Ma J."/>
        </authorList>
    </citation>
    <scope>NUCLEOTIDE SEQUENCE [LARGE SCALE GENOMIC DNA]</scope>
    <source>
        <strain evidence="2">KCTC 42423</strain>
    </source>
</reference>
<dbReference type="PIRSF" id="PIRSF005357">
    <property type="entry name" value="UCP005357"/>
    <property type="match status" value="1"/>
</dbReference>
<evidence type="ECO:0000313" key="2">
    <source>
        <dbReference type="Proteomes" id="UP001597459"/>
    </source>
</evidence>
<dbReference type="RefSeq" id="WP_176027405.1">
    <property type="nucleotide sequence ID" value="NZ_JBHSJV010000001.1"/>
</dbReference>
<dbReference type="PANTHER" id="PTHR39662:SF1">
    <property type="entry name" value="DUF354 DOMAIN-CONTAINING PROTEIN"/>
    <property type="match status" value="1"/>
</dbReference>
<organism evidence="1 2">
    <name type="scientific">Aquimarina hainanensis</name>
    <dbReference type="NCBI Taxonomy" id="1578017"/>
    <lineage>
        <taxon>Bacteria</taxon>
        <taxon>Pseudomonadati</taxon>
        <taxon>Bacteroidota</taxon>
        <taxon>Flavobacteriia</taxon>
        <taxon>Flavobacteriales</taxon>
        <taxon>Flavobacteriaceae</taxon>
        <taxon>Aquimarina</taxon>
    </lineage>
</organism>
<keyword evidence="2" id="KW-1185">Reference proteome</keyword>
<sequence>MRVLIDIGHPGHVHLFRNFANIMMANGHHILFTCREKEFEIELLKAAGFSYVSFGKKYSSTIGKLIGLIKFDIMEFIEGVKFKPDILMSHGSPYAAHAAKMLGKPHISLEDSGNWEQMKIYLPFTACVLTPDVLFEDLGTKQIRYTSYHELAYLHPHYFQSTGKAREILGLKEGEQYVILRFVSWNASHDKGQRGFSEKEKERIISYLSSRYRVFITSEGDLPVQYESFRIKISPEKIHEVLAEAIFFVGEGATMAAESGVLGTPSIYVNSIRRAYNEDQEQYGLVFNFQNEEGVFEKIKEIEQLPNIKETFQKRREKMLADKIDLTAFMVWFVENYPASREEIRENPALQLNF</sequence>
<dbReference type="Pfam" id="PF04007">
    <property type="entry name" value="DUF354"/>
    <property type="match status" value="1"/>
</dbReference>
<name>A0ABW5N5M8_9FLAO</name>
<comment type="caution">
    <text evidence="1">The sequence shown here is derived from an EMBL/GenBank/DDBJ whole genome shotgun (WGS) entry which is preliminary data.</text>
</comment>
<dbReference type="Proteomes" id="UP001597459">
    <property type="component" value="Unassembled WGS sequence"/>
</dbReference>
<dbReference type="PANTHER" id="PTHR39662">
    <property type="entry name" value="DUF354 DOMAIN-CONTAINING PROTEIN-RELATED"/>
    <property type="match status" value="1"/>
</dbReference>
<dbReference type="InterPro" id="IPR007152">
    <property type="entry name" value="DUF354"/>
</dbReference>
<dbReference type="EMBL" id="JBHULX010000013">
    <property type="protein sequence ID" value="MFD2590930.1"/>
    <property type="molecule type" value="Genomic_DNA"/>
</dbReference>
<protein>
    <submittedName>
        <fullName evidence="1">DUF354 domain-containing protein</fullName>
    </submittedName>
</protein>